<dbReference type="InParanoid" id="A0A2P6P0W9"/>
<evidence type="ECO:0000313" key="1">
    <source>
        <dbReference type="EMBL" id="PRP89854.1"/>
    </source>
</evidence>
<name>A0A2P6P0W9_9EUKA</name>
<keyword evidence="2" id="KW-1185">Reference proteome</keyword>
<comment type="caution">
    <text evidence="1">The sequence shown here is derived from an EMBL/GenBank/DDBJ whole genome shotgun (WGS) entry which is preliminary data.</text>
</comment>
<dbReference type="Proteomes" id="UP000241769">
    <property type="component" value="Unassembled WGS sequence"/>
</dbReference>
<proteinExistence type="predicted"/>
<protein>
    <submittedName>
        <fullName evidence="1">Uncharacterized protein</fullName>
    </submittedName>
</protein>
<accession>A0A2P6P0W9</accession>
<sequence>MNRASILSSFARAPRISSTVLRRNSTQLNRALPTNNVRHIASNLKTTNKPILENPDLVYPYDVITPPQFQKFHQNEAGIAFFQDFDPEDPRSMAPDTEYIATPAEASLYLTSALAVLVTAFFISYNIPFQGDERVLPYGNLEEETRGAWAKRELR</sequence>
<gene>
    <name evidence="1" type="ORF">PROFUN_00196</name>
</gene>
<evidence type="ECO:0000313" key="2">
    <source>
        <dbReference type="Proteomes" id="UP000241769"/>
    </source>
</evidence>
<organism evidence="1 2">
    <name type="scientific">Planoprotostelium fungivorum</name>
    <dbReference type="NCBI Taxonomy" id="1890364"/>
    <lineage>
        <taxon>Eukaryota</taxon>
        <taxon>Amoebozoa</taxon>
        <taxon>Evosea</taxon>
        <taxon>Variosea</taxon>
        <taxon>Cavosteliida</taxon>
        <taxon>Cavosteliaceae</taxon>
        <taxon>Planoprotostelium</taxon>
    </lineage>
</organism>
<dbReference type="EMBL" id="MDYQ01000001">
    <property type="protein sequence ID" value="PRP89854.1"/>
    <property type="molecule type" value="Genomic_DNA"/>
</dbReference>
<dbReference type="AlphaFoldDB" id="A0A2P6P0W9"/>
<reference evidence="1 2" key="1">
    <citation type="journal article" date="2018" name="Genome Biol. Evol.">
        <title>Multiple Roots of Fruiting Body Formation in Amoebozoa.</title>
        <authorList>
            <person name="Hillmann F."/>
            <person name="Forbes G."/>
            <person name="Novohradska S."/>
            <person name="Ferling I."/>
            <person name="Riege K."/>
            <person name="Groth M."/>
            <person name="Westermann M."/>
            <person name="Marz M."/>
            <person name="Spaller T."/>
            <person name="Winckler T."/>
            <person name="Schaap P."/>
            <person name="Glockner G."/>
        </authorList>
    </citation>
    <scope>NUCLEOTIDE SEQUENCE [LARGE SCALE GENOMIC DNA]</scope>
    <source>
        <strain evidence="1 2">Jena</strain>
    </source>
</reference>